<reference evidence="2" key="1">
    <citation type="journal article" date="2017" name="Genome Biol.">
        <title>Comparative genomics reveals high biological diversity and specific adaptations in the industrially and medically important fungal genus Aspergillus.</title>
        <authorList>
            <person name="de Vries R.P."/>
            <person name="Riley R."/>
            <person name="Wiebenga A."/>
            <person name="Aguilar-Osorio G."/>
            <person name="Amillis S."/>
            <person name="Uchima C.A."/>
            <person name="Anderluh G."/>
            <person name="Asadollahi M."/>
            <person name="Askin M."/>
            <person name="Barry K."/>
            <person name="Battaglia E."/>
            <person name="Bayram O."/>
            <person name="Benocci T."/>
            <person name="Braus-Stromeyer S.A."/>
            <person name="Caldana C."/>
            <person name="Canovas D."/>
            <person name="Cerqueira G.C."/>
            <person name="Chen F."/>
            <person name="Chen W."/>
            <person name="Choi C."/>
            <person name="Clum A."/>
            <person name="Dos Santos R.A."/>
            <person name="Damasio A.R."/>
            <person name="Diallinas G."/>
            <person name="Emri T."/>
            <person name="Fekete E."/>
            <person name="Flipphi M."/>
            <person name="Freyberg S."/>
            <person name="Gallo A."/>
            <person name="Gournas C."/>
            <person name="Habgood R."/>
            <person name="Hainaut M."/>
            <person name="Harispe M.L."/>
            <person name="Henrissat B."/>
            <person name="Hilden K.S."/>
            <person name="Hope R."/>
            <person name="Hossain A."/>
            <person name="Karabika E."/>
            <person name="Karaffa L."/>
            <person name="Karanyi Z."/>
            <person name="Krasevec N."/>
            <person name="Kuo A."/>
            <person name="Kusch H."/>
            <person name="LaButti K."/>
            <person name="Lagendijk E.L."/>
            <person name="Lapidus A."/>
            <person name="Levasseur A."/>
            <person name="Lindquist E."/>
            <person name="Lipzen A."/>
            <person name="Logrieco A.F."/>
            <person name="MacCabe A."/>
            <person name="Maekelae M.R."/>
            <person name="Malavazi I."/>
            <person name="Melin P."/>
            <person name="Meyer V."/>
            <person name="Mielnichuk N."/>
            <person name="Miskei M."/>
            <person name="Molnar A.P."/>
            <person name="Mule G."/>
            <person name="Ngan C.Y."/>
            <person name="Orejas M."/>
            <person name="Orosz E."/>
            <person name="Ouedraogo J.P."/>
            <person name="Overkamp K.M."/>
            <person name="Park H.-S."/>
            <person name="Perrone G."/>
            <person name="Piumi F."/>
            <person name="Punt P.J."/>
            <person name="Ram A.F."/>
            <person name="Ramon A."/>
            <person name="Rauscher S."/>
            <person name="Record E."/>
            <person name="Riano-Pachon D.M."/>
            <person name="Robert V."/>
            <person name="Roehrig J."/>
            <person name="Ruller R."/>
            <person name="Salamov A."/>
            <person name="Salih N.S."/>
            <person name="Samson R.A."/>
            <person name="Sandor E."/>
            <person name="Sanguinetti M."/>
            <person name="Schuetze T."/>
            <person name="Sepcic K."/>
            <person name="Shelest E."/>
            <person name="Sherlock G."/>
            <person name="Sophianopoulou V."/>
            <person name="Squina F.M."/>
            <person name="Sun H."/>
            <person name="Susca A."/>
            <person name="Todd R.B."/>
            <person name="Tsang A."/>
            <person name="Unkles S.E."/>
            <person name="van de Wiele N."/>
            <person name="van Rossen-Uffink D."/>
            <person name="Oliveira J.V."/>
            <person name="Vesth T.C."/>
            <person name="Visser J."/>
            <person name="Yu J.-H."/>
            <person name="Zhou M."/>
            <person name="Andersen M.R."/>
            <person name="Archer D.B."/>
            <person name="Baker S.E."/>
            <person name="Benoit I."/>
            <person name="Brakhage A.A."/>
            <person name="Braus G.H."/>
            <person name="Fischer R."/>
            <person name="Frisvad J.C."/>
            <person name="Goldman G.H."/>
            <person name="Houbraken J."/>
            <person name="Oakley B."/>
            <person name="Pocsi I."/>
            <person name="Scazzocchio C."/>
            <person name="Seiboth B."/>
            <person name="vanKuyk P.A."/>
            <person name="Wortman J."/>
            <person name="Dyer P.S."/>
            <person name="Grigoriev I.V."/>
        </authorList>
    </citation>
    <scope>NUCLEOTIDE SEQUENCE [LARGE SCALE GENOMIC DNA]</scope>
    <source>
        <strain evidence="2">ITEM 5010</strain>
    </source>
</reference>
<feature type="non-terminal residue" evidence="1">
    <location>
        <position position="72"/>
    </location>
</feature>
<keyword evidence="2" id="KW-1185">Reference proteome</keyword>
<dbReference type="EMBL" id="KV907517">
    <property type="protein sequence ID" value="OOF90539.1"/>
    <property type="molecule type" value="Genomic_DNA"/>
</dbReference>
<gene>
    <name evidence="1" type="ORF">ASPCADRAFT_211947</name>
</gene>
<sequence length="72" mass="8073">MSIWSSYEVEVDLIYWEVGETESEASVCPSASRAWEVTGGPTTGIRLRQGQKLVRWCQTGAGKTAVRFEDYL</sequence>
<proteinExistence type="predicted"/>
<name>A0A1R3R7T6_ASPC5</name>
<dbReference type="OrthoDB" id="9985472at2759"/>
<dbReference type="Proteomes" id="UP000188318">
    <property type="component" value="Unassembled WGS sequence"/>
</dbReference>
<evidence type="ECO:0000313" key="2">
    <source>
        <dbReference type="Proteomes" id="UP000188318"/>
    </source>
</evidence>
<accession>A0A1R3R7T6</accession>
<organism evidence="1 2">
    <name type="scientific">Aspergillus carbonarius (strain ITEM 5010)</name>
    <dbReference type="NCBI Taxonomy" id="602072"/>
    <lineage>
        <taxon>Eukaryota</taxon>
        <taxon>Fungi</taxon>
        <taxon>Dikarya</taxon>
        <taxon>Ascomycota</taxon>
        <taxon>Pezizomycotina</taxon>
        <taxon>Eurotiomycetes</taxon>
        <taxon>Eurotiomycetidae</taxon>
        <taxon>Eurotiales</taxon>
        <taxon>Aspergillaceae</taxon>
        <taxon>Aspergillus</taxon>
        <taxon>Aspergillus subgen. Circumdati</taxon>
    </lineage>
</organism>
<evidence type="ECO:0000313" key="1">
    <source>
        <dbReference type="EMBL" id="OOF90539.1"/>
    </source>
</evidence>
<protein>
    <submittedName>
        <fullName evidence="1">Uncharacterized protein</fullName>
    </submittedName>
</protein>
<dbReference type="AlphaFoldDB" id="A0A1R3R7T6"/>
<dbReference type="VEuPathDB" id="FungiDB:ASPCADRAFT_211947"/>